<dbReference type="Pfam" id="PF02749">
    <property type="entry name" value="QRPTase_N"/>
    <property type="match status" value="1"/>
</dbReference>
<evidence type="ECO:0000256" key="1">
    <source>
        <dbReference type="ARBA" id="ARBA00004893"/>
    </source>
</evidence>
<dbReference type="PANTHER" id="PTHR32179">
    <property type="entry name" value="NICOTINATE-NUCLEOTIDE PYROPHOSPHORYLASE [CARBOXYLATING]"/>
    <property type="match status" value="1"/>
</dbReference>
<comment type="pathway">
    <text evidence="1 6">Cofactor biosynthesis; NAD(+) biosynthesis; nicotinate D-ribonucleotide from quinolinate: step 1/1.</text>
</comment>
<dbReference type="GO" id="GO:0009435">
    <property type="term" value="P:NAD+ biosynthetic process"/>
    <property type="evidence" value="ECO:0007669"/>
    <property type="project" value="UniProtKB-UniPathway"/>
</dbReference>
<dbReference type="Gene3D" id="3.20.20.70">
    <property type="entry name" value="Aldolase class I"/>
    <property type="match status" value="1"/>
</dbReference>
<dbReference type="InterPro" id="IPR037128">
    <property type="entry name" value="Quinolinate_PRibosylTase_N_sf"/>
</dbReference>
<evidence type="ECO:0000256" key="6">
    <source>
        <dbReference type="PIRNR" id="PIRNR006250"/>
    </source>
</evidence>
<dbReference type="GO" id="GO:0034213">
    <property type="term" value="P:quinolinate catabolic process"/>
    <property type="evidence" value="ECO:0007669"/>
    <property type="project" value="TreeGrafter"/>
</dbReference>
<evidence type="ECO:0000313" key="9">
    <source>
        <dbReference type="EMBL" id="HGI86902.1"/>
    </source>
</evidence>
<proteinExistence type="inferred from homology"/>
<evidence type="ECO:0000256" key="2">
    <source>
        <dbReference type="ARBA" id="ARBA00009400"/>
    </source>
</evidence>
<dbReference type="Pfam" id="PF01729">
    <property type="entry name" value="QRPTase_C"/>
    <property type="match status" value="1"/>
</dbReference>
<dbReference type="InterPro" id="IPR036068">
    <property type="entry name" value="Nicotinate_pribotase-like_C"/>
</dbReference>
<dbReference type="InterPro" id="IPR022412">
    <property type="entry name" value="Quinolinate_PRibosylTrfase_N"/>
</dbReference>
<comment type="subunit">
    <text evidence="6">Hexamer formed by 3 homodimers.</text>
</comment>
<keyword evidence="4 6" id="KW-0328">Glycosyltransferase</keyword>
<dbReference type="EMBL" id="DTFF01000007">
    <property type="protein sequence ID" value="HGI86902.1"/>
    <property type="molecule type" value="Genomic_DNA"/>
</dbReference>
<evidence type="ECO:0000259" key="8">
    <source>
        <dbReference type="Pfam" id="PF02749"/>
    </source>
</evidence>
<protein>
    <recommendedName>
        <fullName evidence="6">Nicotinate-nucleotide pyrophosphorylase [carboxylating]</fullName>
        <ecNumber evidence="6">2.4.2.19</ecNumber>
    </recommendedName>
    <alternativeName>
        <fullName evidence="6">Quinolinate phosphoribosyltransferase [decarboxylating]</fullName>
    </alternativeName>
</protein>
<dbReference type="UniPathway" id="UPA00253">
    <property type="reaction ID" value="UER00331"/>
</dbReference>
<dbReference type="InterPro" id="IPR004393">
    <property type="entry name" value="NadC"/>
</dbReference>
<gene>
    <name evidence="9" type="primary">nadC</name>
    <name evidence="9" type="ORF">ENV14_00660</name>
</gene>
<dbReference type="NCBIfam" id="TIGR00078">
    <property type="entry name" value="nadC"/>
    <property type="match status" value="1"/>
</dbReference>
<dbReference type="EC" id="2.4.2.19" evidence="6"/>
<feature type="domain" description="Quinolinate phosphoribosyl transferase N-terminal" evidence="8">
    <location>
        <begin position="22"/>
        <end position="105"/>
    </location>
</feature>
<dbReference type="InterPro" id="IPR002638">
    <property type="entry name" value="Quinolinate_PRibosylTrfase_C"/>
</dbReference>
<dbReference type="PANTHER" id="PTHR32179:SF3">
    <property type="entry name" value="NICOTINATE-NUCLEOTIDE PYROPHOSPHORYLASE [CARBOXYLATING]"/>
    <property type="match status" value="1"/>
</dbReference>
<dbReference type="InterPro" id="IPR013785">
    <property type="entry name" value="Aldolase_TIM"/>
</dbReference>
<keyword evidence="3 6" id="KW-0662">Pyridine nucleotide biosynthesis</keyword>
<comment type="catalytic activity">
    <reaction evidence="6">
        <text>nicotinate beta-D-ribonucleotide + CO2 + diphosphate = quinolinate + 5-phospho-alpha-D-ribose 1-diphosphate + 2 H(+)</text>
        <dbReference type="Rhea" id="RHEA:12733"/>
        <dbReference type="ChEBI" id="CHEBI:15378"/>
        <dbReference type="ChEBI" id="CHEBI:16526"/>
        <dbReference type="ChEBI" id="CHEBI:29959"/>
        <dbReference type="ChEBI" id="CHEBI:33019"/>
        <dbReference type="ChEBI" id="CHEBI:57502"/>
        <dbReference type="ChEBI" id="CHEBI:58017"/>
        <dbReference type="EC" id="2.4.2.19"/>
    </reaction>
</comment>
<keyword evidence="5 6" id="KW-0808">Transferase</keyword>
<comment type="similarity">
    <text evidence="2 6">Belongs to the NadC/ModD family.</text>
</comment>
<comment type="caution">
    <text evidence="9">The sequence shown here is derived from an EMBL/GenBank/DDBJ whole genome shotgun (WGS) entry which is preliminary data.</text>
</comment>
<dbReference type="CDD" id="cd01572">
    <property type="entry name" value="QPRTase"/>
    <property type="match status" value="1"/>
</dbReference>
<evidence type="ECO:0000256" key="3">
    <source>
        <dbReference type="ARBA" id="ARBA00022642"/>
    </source>
</evidence>
<dbReference type="FunFam" id="3.20.20.70:FF:000030">
    <property type="entry name" value="Nicotinate-nucleotide pyrophosphorylase, carboxylating"/>
    <property type="match status" value="1"/>
</dbReference>
<dbReference type="GO" id="GO:0004514">
    <property type="term" value="F:nicotinate-nucleotide diphosphorylase (carboxylating) activity"/>
    <property type="evidence" value="ECO:0007669"/>
    <property type="project" value="UniProtKB-EC"/>
</dbReference>
<sequence>MAEEVVFRKLLSSLEEDMPFWDTTTEILVPGGVVVRARIVAKQSCVVACLDDVAYFLRRLGLEVKQLARDGDFVEKGTAIVEVVGSAKTILTLERLLLNVLMHCSGVATEVRRLVNLVKGVNSRVRVAATRKTLPGLRYFEKKAVAIGGGDTHRLSLSDAILIKDNHIKVVGSVEKAIRIAKSRASFIHRIEVEVSTAEEAIRAAESGADVIMLDNTSPEEVARVVEELKKRGLRDRVLIEVSGGINHENILSYARLDIDVISCGYITLSSRAADMSLDIVEVIKG</sequence>
<dbReference type="GO" id="GO:0005737">
    <property type="term" value="C:cytoplasm"/>
    <property type="evidence" value="ECO:0007669"/>
    <property type="project" value="TreeGrafter"/>
</dbReference>
<accession>A0A7C4FA80</accession>
<reference evidence="9" key="1">
    <citation type="journal article" date="2020" name="mSystems">
        <title>Genome- and Community-Level Interaction Insights into Carbon Utilization and Element Cycling Functions of Hydrothermarchaeota in Hydrothermal Sediment.</title>
        <authorList>
            <person name="Zhou Z."/>
            <person name="Liu Y."/>
            <person name="Xu W."/>
            <person name="Pan J."/>
            <person name="Luo Z.H."/>
            <person name="Li M."/>
        </authorList>
    </citation>
    <scope>NUCLEOTIDE SEQUENCE [LARGE SCALE GENOMIC DNA]</scope>
    <source>
        <strain evidence="9">SpSt-732</strain>
    </source>
</reference>
<feature type="domain" description="Quinolinate phosphoribosyl transferase C-terminal" evidence="7">
    <location>
        <begin position="107"/>
        <end position="279"/>
    </location>
</feature>
<dbReference type="AlphaFoldDB" id="A0A7C4FA80"/>
<comment type="function">
    <text evidence="6">Involved in the catabolism of quinolinic acid (QA).</text>
</comment>
<name>A0A7C4FA80_9CREN</name>
<dbReference type="SUPFAM" id="SSF51690">
    <property type="entry name" value="Nicotinate/Quinolinate PRTase C-terminal domain-like"/>
    <property type="match status" value="1"/>
</dbReference>
<evidence type="ECO:0000259" key="7">
    <source>
        <dbReference type="Pfam" id="PF01729"/>
    </source>
</evidence>
<dbReference type="InterPro" id="IPR027277">
    <property type="entry name" value="NadC/ModD"/>
</dbReference>
<dbReference type="PIRSF" id="PIRSF006250">
    <property type="entry name" value="NadC_ModD"/>
    <property type="match status" value="1"/>
</dbReference>
<evidence type="ECO:0000256" key="4">
    <source>
        <dbReference type="ARBA" id="ARBA00022676"/>
    </source>
</evidence>
<organism evidence="9">
    <name type="scientific">Ignisphaera aggregans</name>
    <dbReference type="NCBI Taxonomy" id="334771"/>
    <lineage>
        <taxon>Archaea</taxon>
        <taxon>Thermoproteota</taxon>
        <taxon>Thermoprotei</taxon>
        <taxon>Desulfurococcales</taxon>
        <taxon>Desulfurococcaceae</taxon>
        <taxon>Ignisphaera</taxon>
    </lineage>
</organism>
<dbReference type="Gene3D" id="3.90.1170.20">
    <property type="entry name" value="Quinolinate phosphoribosyl transferase, N-terminal domain"/>
    <property type="match status" value="1"/>
</dbReference>
<evidence type="ECO:0000256" key="5">
    <source>
        <dbReference type="ARBA" id="ARBA00022679"/>
    </source>
</evidence>
<dbReference type="SUPFAM" id="SSF54675">
    <property type="entry name" value="Nicotinate/Quinolinate PRTase N-terminal domain-like"/>
    <property type="match status" value="1"/>
</dbReference>